<dbReference type="EMBL" id="WUAV01000004">
    <property type="protein sequence ID" value="KAF1759267.1"/>
    <property type="molecule type" value="Genomic_DNA"/>
</dbReference>
<feature type="zinc finger region" description="C3H1-type" evidence="9">
    <location>
        <begin position="7"/>
        <end position="34"/>
    </location>
</feature>
<keyword evidence="4 9" id="KW-0479">Metal-binding</keyword>
<evidence type="ECO:0000313" key="14">
    <source>
        <dbReference type="Proteomes" id="UP000483820"/>
    </source>
</evidence>
<dbReference type="Pfam" id="PF18044">
    <property type="entry name" value="zf-CCCH_4"/>
    <property type="match status" value="1"/>
</dbReference>
<feature type="domain" description="C3H1-type" evidence="12">
    <location>
        <begin position="75"/>
        <end position="103"/>
    </location>
</feature>
<evidence type="ECO:0000256" key="2">
    <source>
        <dbReference type="ARBA" id="ARBA00012483"/>
    </source>
</evidence>
<dbReference type="EC" id="2.3.2.27" evidence="2"/>
<evidence type="ECO:0000256" key="5">
    <source>
        <dbReference type="ARBA" id="ARBA00022737"/>
    </source>
</evidence>
<dbReference type="InterPro" id="IPR017907">
    <property type="entry name" value="Znf_RING_CS"/>
</dbReference>
<dbReference type="GO" id="GO:0000209">
    <property type="term" value="P:protein polyubiquitination"/>
    <property type="evidence" value="ECO:0007669"/>
    <property type="project" value="InterPro"/>
</dbReference>
<organism evidence="13 14">
    <name type="scientific">Caenorhabditis remanei</name>
    <name type="common">Caenorhabditis vulgaris</name>
    <dbReference type="NCBI Taxonomy" id="31234"/>
    <lineage>
        <taxon>Eukaryota</taxon>
        <taxon>Metazoa</taxon>
        <taxon>Ecdysozoa</taxon>
        <taxon>Nematoda</taxon>
        <taxon>Chromadorea</taxon>
        <taxon>Rhabditida</taxon>
        <taxon>Rhabditina</taxon>
        <taxon>Rhabditomorpha</taxon>
        <taxon>Rhabditoidea</taxon>
        <taxon>Rhabditidae</taxon>
        <taxon>Peloderinae</taxon>
        <taxon>Caenorhabditis</taxon>
    </lineage>
</organism>
<evidence type="ECO:0000259" key="11">
    <source>
        <dbReference type="PROSITE" id="PS50089"/>
    </source>
</evidence>
<feature type="region of interest" description="Disordered" evidence="10">
    <location>
        <begin position="182"/>
        <end position="202"/>
    </location>
</feature>
<evidence type="ECO:0000256" key="1">
    <source>
        <dbReference type="ARBA" id="ARBA00000900"/>
    </source>
</evidence>
<gene>
    <name evidence="13" type="ORF">GCK72_015731</name>
</gene>
<dbReference type="PANTHER" id="PTHR11224:SF10">
    <property type="entry name" value="IP09428P-RELATED"/>
    <property type="match status" value="1"/>
</dbReference>
<dbReference type="InterPro" id="IPR001841">
    <property type="entry name" value="Znf_RING"/>
</dbReference>
<dbReference type="CDD" id="cd16521">
    <property type="entry name" value="RING-HC_MKRN"/>
    <property type="match status" value="1"/>
</dbReference>
<evidence type="ECO:0000256" key="9">
    <source>
        <dbReference type="PROSITE-ProRule" id="PRU00723"/>
    </source>
</evidence>
<evidence type="ECO:0000256" key="4">
    <source>
        <dbReference type="ARBA" id="ARBA00022723"/>
    </source>
</evidence>
<dbReference type="SMART" id="SM00356">
    <property type="entry name" value="ZnF_C3H1"/>
    <property type="match status" value="4"/>
</dbReference>
<keyword evidence="8 9" id="KW-0862">Zinc</keyword>
<dbReference type="InterPro" id="IPR045072">
    <property type="entry name" value="MKRN-like"/>
</dbReference>
<dbReference type="KEGG" id="crq:GCK72_015731"/>
<comment type="catalytic activity">
    <reaction evidence="1">
        <text>S-ubiquitinyl-[E2 ubiquitin-conjugating enzyme]-L-cysteine + [acceptor protein]-L-lysine = [E2 ubiquitin-conjugating enzyme]-L-cysteine + N(6)-ubiquitinyl-[acceptor protein]-L-lysine.</text>
        <dbReference type="EC" id="2.3.2.27"/>
    </reaction>
</comment>
<keyword evidence="6 9" id="KW-0863">Zinc-finger</keyword>
<dbReference type="Gene3D" id="3.30.40.10">
    <property type="entry name" value="Zinc/RING finger domain, C3HC4 (zinc finger)"/>
    <property type="match status" value="1"/>
</dbReference>
<dbReference type="PROSITE" id="PS00518">
    <property type="entry name" value="ZF_RING_1"/>
    <property type="match status" value="1"/>
</dbReference>
<dbReference type="FunFam" id="3.30.40.10:FF:000117">
    <property type="entry name" value="Probable E3 ubiquitin-protein ligase makorin-1"/>
    <property type="match status" value="1"/>
</dbReference>
<feature type="domain" description="C3H1-type" evidence="12">
    <location>
        <begin position="7"/>
        <end position="34"/>
    </location>
</feature>
<dbReference type="Pfam" id="PF00642">
    <property type="entry name" value="zf-CCCH"/>
    <property type="match status" value="1"/>
</dbReference>
<dbReference type="PROSITE" id="PS50103">
    <property type="entry name" value="ZF_C3H1"/>
    <property type="match status" value="4"/>
</dbReference>
<feature type="region of interest" description="Disordered" evidence="10">
    <location>
        <begin position="106"/>
        <end position="126"/>
    </location>
</feature>
<feature type="domain" description="C3H1-type" evidence="12">
    <location>
        <begin position="362"/>
        <end position="394"/>
    </location>
</feature>
<keyword evidence="5" id="KW-0677">Repeat</keyword>
<evidence type="ECO:0000256" key="6">
    <source>
        <dbReference type="ARBA" id="ARBA00022771"/>
    </source>
</evidence>
<dbReference type="SMART" id="SM00184">
    <property type="entry name" value="RING"/>
    <property type="match status" value="1"/>
</dbReference>
<dbReference type="InterPro" id="IPR000571">
    <property type="entry name" value="Znf_CCCH"/>
</dbReference>
<name>A0A6A5GVT3_CAERE</name>
<feature type="domain" description="RING-type" evidence="11">
    <location>
        <begin position="279"/>
        <end position="333"/>
    </location>
</feature>
<evidence type="ECO:0000259" key="12">
    <source>
        <dbReference type="PROSITE" id="PS50103"/>
    </source>
</evidence>
<protein>
    <recommendedName>
        <fullName evidence="2">RING-type E3 ubiquitin transferase</fullName>
        <ecNumber evidence="2">2.3.2.27</ecNumber>
    </recommendedName>
</protein>
<feature type="compositionally biased region" description="Low complexity" evidence="10">
    <location>
        <begin position="183"/>
        <end position="201"/>
    </location>
</feature>
<evidence type="ECO:0000256" key="8">
    <source>
        <dbReference type="ARBA" id="ARBA00022833"/>
    </source>
</evidence>
<dbReference type="Gene3D" id="3.30.1370.210">
    <property type="match status" value="1"/>
</dbReference>
<feature type="zinc finger region" description="C3H1-type" evidence="9">
    <location>
        <begin position="204"/>
        <end position="233"/>
    </location>
</feature>
<evidence type="ECO:0000256" key="10">
    <source>
        <dbReference type="SAM" id="MobiDB-lite"/>
    </source>
</evidence>
<accession>A0A6A5GVT3</accession>
<keyword evidence="7" id="KW-0833">Ubl conjugation pathway</keyword>
<comment type="caution">
    <text evidence="13">The sequence shown here is derived from an EMBL/GenBank/DDBJ whole genome shotgun (WGS) entry which is preliminary data.</text>
</comment>
<dbReference type="CTD" id="9817215"/>
<dbReference type="GO" id="GO:0008270">
    <property type="term" value="F:zinc ion binding"/>
    <property type="evidence" value="ECO:0007669"/>
    <property type="project" value="UniProtKB-KW"/>
</dbReference>
<keyword evidence="3" id="KW-0808">Transferase</keyword>
<dbReference type="RefSeq" id="XP_053585866.1">
    <property type="nucleotide sequence ID" value="XM_053731094.1"/>
</dbReference>
<dbReference type="Proteomes" id="UP000483820">
    <property type="component" value="Chromosome IV"/>
</dbReference>
<evidence type="ECO:0000313" key="13">
    <source>
        <dbReference type="EMBL" id="KAF1759267.1"/>
    </source>
</evidence>
<dbReference type="AlphaFoldDB" id="A0A6A5GVT3"/>
<dbReference type="PROSITE" id="PS50089">
    <property type="entry name" value="ZF_RING_2"/>
    <property type="match status" value="1"/>
</dbReference>
<dbReference type="InterPro" id="IPR013083">
    <property type="entry name" value="Znf_RING/FYVE/PHD"/>
</dbReference>
<evidence type="ECO:0000256" key="7">
    <source>
        <dbReference type="ARBA" id="ARBA00022786"/>
    </source>
</evidence>
<dbReference type="PANTHER" id="PTHR11224">
    <property type="entry name" value="MAKORIN-RELATED"/>
    <property type="match status" value="1"/>
</dbReference>
<evidence type="ECO:0000256" key="3">
    <source>
        <dbReference type="ARBA" id="ARBA00022679"/>
    </source>
</evidence>
<sequence>MRRQPPPQQPIDCRYFANGICSKGNACTFIHDAATRNENICQFNLVGNFSSYNTAENADFSAEAVIFSLKTGQKSYFPALTQYFAIYTRCSFGQACRFLHTRPKNDECPSTSSPSSSSSSKSSKLTATVITPRVRPIQLAQPGLNIDATEFVPSWMKKSEKSVGNGTQPPISYAAAASSRILTSSEGGTSSPDGSTSSSNSPLTADAQMCPYHLKNGDCNRKDFACPFAHGDLCDMCHQWCLHPTNQELRKLHQNECLESHTQEMERAFMLQKTEQKTCGICMENVLHKNLRFGILNGCQHCFCLDCIRQWRTRDQQSVDLDTKTVRSCPECRQHSDFVIPSLFWVENGEEKDLLIEMYKENMRAKVCKYYTAKNVTRGQCPFGNKCFYKHQLPDGSIDPGESPHARRRFNVADFLFDLDDSDDDTPTSGYVPFLAIGSDDREGYARFLAEMELDTPDGDLFRRITAMARHLTTRSHITRMSATAPPE</sequence>
<dbReference type="GeneID" id="9817215"/>
<feature type="compositionally biased region" description="Low complexity" evidence="10">
    <location>
        <begin position="109"/>
        <end position="124"/>
    </location>
</feature>
<feature type="zinc finger region" description="C3H1-type" evidence="9">
    <location>
        <begin position="362"/>
        <end position="394"/>
    </location>
</feature>
<feature type="domain" description="C3H1-type" evidence="12">
    <location>
        <begin position="204"/>
        <end position="233"/>
    </location>
</feature>
<reference evidence="13 14" key="1">
    <citation type="submission" date="2019-12" db="EMBL/GenBank/DDBJ databases">
        <title>Chromosome-level assembly of the Caenorhabditis remanei genome.</title>
        <authorList>
            <person name="Teterina A.A."/>
            <person name="Willis J.H."/>
            <person name="Phillips P.C."/>
        </authorList>
    </citation>
    <scope>NUCLEOTIDE SEQUENCE [LARGE SCALE GENOMIC DNA]</scope>
    <source>
        <strain evidence="13 14">PX506</strain>
        <tissue evidence="13">Whole organism</tissue>
    </source>
</reference>
<proteinExistence type="predicted"/>
<feature type="zinc finger region" description="C3H1-type" evidence="9">
    <location>
        <begin position="75"/>
        <end position="103"/>
    </location>
</feature>
<dbReference type="InterPro" id="IPR036855">
    <property type="entry name" value="Znf_CCCH_sf"/>
</dbReference>
<dbReference type="InterPro" id="IPR041367">
    <property type="entry name" value="Znf-CCCH_4"/>
</dbReference>
<dbReference type="GO" id="GO:0061630">
    <property type="term" value="F:ubiquitin protein ligase activity"/>
    <property type="evidence" value="ECO:0007669"/>
    <property type="project" value="UniProtKB-EC"/>
</dbReference>
<dbReference type="SUPFAM" id="SSF90229">
    <property type="entry name" value="CCCH zinc finger"/>
    <property type="match status" value="1"/>
</dbReference>
<dbReference type="SUPFAM" id="SSF57850">
    <property type="entry name" value="RING/U-box"/>
    <property type="match status" value="1"/>
</dbReference>